<dbReference type="GO" id="GO:0009882">
    <property type="term" value="F:blue light photoreceptor activity"/>
    <property type="evidence" value="ECO:0007669"/>
    <property type="project" value="InterPro"/>
</dbReference>
<dbReference type="SUPFAM" id="SSF54975">
    <property type="entry name" value="Acylphosphatase/BLUF domain-like"/>
    <property type="match status" value="1"/>
</dbReference>
<gene>
    <name evidence="2" type="ORF">THIAE_02375</name>
</gene>
<evidence type="ECO:0000313" key="2">
    <source>
        <dbReference type="EMBL" id="AHF00774.1"/>
    </source>
</evidence>
<dbReference type="InterPro" id="IPR007024">
    <property type="entry name" value="BLUF_domain"/>
</dbReference>
<dbReference type="Gene3D" id="3.30.70.100">
    <property type="match status" value="1"/>
</dbReference>
<dbReference type="RefSeq" id="WP_006459896.1">
    <property type="nucleotide sequence ID" value="NZ_CP007030.1"/>
</dbReference>
<proteinExistence type="predicted"/>
<evidence type="ECO:0000313" key="3">
    <source>
        <dbReference type="Proteomes" id="UP000005380"/>
    </source>
</evidence>
<dbReference type="KEGG" id="tao:THIAE_02375"/>
<dbReference type="AlphaFoldDB" id="W0DUW2"/>
<evidence type="ECO:0000259" key="1">
    <source>
        <dbReference type="PROSITE" id="PS50925"/>
    </source>
</evidence>
<dbReference type="SMART" id="SM01034">
    <property type="entry name" value="BLUF"/>
    <property type="match status" value="1"/>
</dbReference>
<keyword evidence="3" id="KW-1185">Reference proteome</keyword>
<dbReference type="OrthoDB" id="557705at2"/>
<dbReference type="InterPro" id="IPR036046">
    <property type="entry name" value="Acylphosphatase-like_dom_sf"/>
</dbReference>
<sequence>MFELVYTSRASSMMTEIELEELRNEAIYFNSMQQITGLLLYNNGIFLQLLEGEQHDVESLYSRIKQDFRHYDVRQIYSRPIDQRSFSSWSMRFINVSPHLRQSSHNILLKDKLDLTEDWILPNTAKMLIKAFQHL</sequence>
<dbReference type="PROSITE" id="PS50925">
    <property type="entry name" value="BLUF"/>
    <property type="match status" value="1"/>
</dbReference>
<dbReference type="InParanoid" id="W0DUW2"/>
<dbReference type="HOGENOM" id="CLU_097099_2_1_6"/>
<dbReference type="STRING" id="717772.THIAE_02375"/>
<feature type="domain" description="BLUF" evidence="1">
    <location>
        <begin position="1"/>
        <end position="92"/>
    </location>
</feature>
<name>W0DUW2_9GAMM</name>
<reference evidence="2 3" key="1">
    <citation type="submission" date="2013-12" db="EMBL/GenBank/DDBJ databases">
        <authorList>
            <consortium name="DOE Joint Genome Institute"/>
            <person name="Kappler U."/>
            <person name="Huntemann M."/>
            <person name="Han J."/>
            <person name="Chen A."/>
            <person name="Kyrpides N."/>
            <person name="Mavromatis K."/>
            <person name="Markowitz V."/>
            <person name="Palaniappan K."/>
            <person name="Ivanova N."/>
            <person name="Schaumberg A."/>
            <person name="Pati A."/>
            <person name="Liolios K."/>
            <person name="Nordberg H.P."/>
            <person name="Cantor M.N."/>
            <person name="Hua S.X."/>
            <person name="Woyke T."/>
        </authorList>
    </citation>
    <scope>NUCLEOTIDE SEQUENCE [LARGE SCALE GENOMIC DNA]</scope>
    <source>
        <strain evidence="3">AL2</strain>
    </source>
</reference>
<dbReference type="GO" id="GO:0071949">
    <property type="term" value="F:FAD binding"/>
    <property type="evidence" value="ECO:0007669"/>
    <property type="project" value="InterPro"/>
</dbReference>
<dbReference type="Proteomes" id="UP000005380">
    <property type="component" value="Chromosome"/>
</dbReference>
<dbReference type="Pfam" id="PF04940">
    <property type="entry name" value="BLUF"/>
    <property type="match status" value="1"/>
</dbReference>
<dbReference type="eggNOG" id="COG5001">
    <property type="taxonomic scope" value="Bacteria"/>
</dbReference>
<dbReference type="EMBL" id="CP007030">
    <property type="protein sequence ID" value="AHF00774.1"/>
    <property type="molecule type" value="Genomic_DNA"/>
</dbReference>
<organism evidence="2 3">
    <name type="scientific">Thiomicrospira aerophila AL3</name>
    <dbReference type="NCBI Taxonomy" id="717772"/>
    <lineage>
        <taxon>Bacteria</taxon>
        <taxon>Pseudomonadati</taxon>
        <taxon>Pseudomonadota</taxon>
        <taxon>Gammaproteobacteria</taxon>
        <taxon>Thiotrichales</taxon>
        <taxon>Piscirickettsiaceae</taxon>
        <taxon>Thiomicrospira</taxon>
    </lineage>
</organism>
<accession>W0DUW2</accession>
<protein>
    <submittedName>
        <fullName evidence="2">Blue light sensor protein</fullName>
    </submittedName>
</protein>